<dbReference type="KEGG" id="psyo:PB01_16335"/>
<sequence>MKLIEITKGNWLKIVFLTTNENGGATITEKFGASNALSIVQSVFETWWITKGIQLGANLVGFTMYGYCEDLSK</sequence>
<accession>A0A5J6SQP6</accession>
<name>A0A5J6SQP6_9BACI</name>
<reference evidence="1 2" key="1">
    <citation type="submission" date="2018-07" db="EMBL/GenBank/DDBJ databases">
        <title>Complete genome sequence of Psychrobacillus sp. PB01, isolated from iceberg, and comparative genome analysis of Psychrobacillus strains.</title>
        <authorList>
            <person name="Lee P.C."/>
        </authorList>
    </citation>
    <scope>NUCLEOTIDE SEQUENCE [LARGE SCALE GENOMIC DNA]</scope>
    <source>
        <strain evidence="1 2">PB01</strain>
    </source>
</reference>
<evidence type="ECO:0000313" key="2">
    <source>
        <dbReference type="Proteomes" id="UP000325517"/>
    </source>
</evidence>
<protein>
    <submittedName>
        <fullName evidence="1">Uncharacterized protein</fullName>
    </submittedName>
</protein>
<dbReference type="EMBL" id="CP031223">
    <property type="protein sequence ID" value="QFG00251.1"/>
    <property type="molecule type" value="Genomic_DNA"/>
</dbReference>
<keyword evidence="2" id="KW-1185">Reference proteome</keyword>
<dbReference type="AlphaFoldDB" id="A0A5J6SQP6"/>
<proteinExistence type="predicted"/>
<organism evidence="1 2">
    <name type="scientific">Psychrobacillus glaciei</name>
    <dbReference type="NCBI Taxonomy" id="2283160"/>
    <lineage>
        <taxon>Bacteria</taxon>
        <taxon>Bacillati</taxon>
        <taxon>Bacillota</taxon>
        <taxon>Bacilli</taxon>
        <taxon>Bacillales</taxon>
        <taxon>Bacillaceae</taxon>
        <taxon>Psychrobacillus</taxon>
    </lineage>
</organism>
<dbReference type="OrthoDB" id="9127144at2"/>
<gene>
    <name evidence="1" type="ORF">PB01_16335</name>
</gene>
<evidence type="ECO:0000313" key="1">
    <source>
        <dbReference type="EMBL" id="QFG00251.1"/>
    </source>
</evidence>
<dbReference type="RefSeq" id="WP_151701137.1">
    <property type="nucleotide sequence ID" value="NZ_CP031223.1"/>
</dbReference>
<dbReference type="Proteomes" id="UP000325517">
    <property type="component" value="Chromosome"/>
</dbReference>